<dbReference type="PANTHER" id="PTHR33408:SF2">
    <property type="entry name" value="TRANSPOSASE DDE DOMAIN-CONTAINING PROTEIN"/>
    <property type="match status" value="1"/>
</dbReference>
<evidence type="ECO:0000313" key="2">
    <source>
        <dbReference type="Proteomes" id="UP000003577"/>
    </source>
</evidence>
<dbReference type="HOGENOM" id="CLU_021293_0_0_9"/>
<reference evidence="1 2" key="1">
    <citation type="submission" date="2007-03" db="EMBL/GenBank/DDBJ databases">
        <authorList>
            <person name="Fulton L."/>
            <person name="Clifton S."/>
            <person name="Fulton B."/>
            <person name="Xu J."/>
            <person name="Minx P."/>
            <person name="Pepin K.H."/>
            <person name="Johnson M."/>
            <person name="Thiruvilangam P."/>
            <person name="Bhonagiri V."/>
            <person name="Nash W.E."/>
            <person name="Mardis E.R."/>
            <person name="Wilson R.K."/>
        </authorList>
    </citation>
    <scope>NUCLEOTIDE SEQUENCE [LARGE SCALE GENOMIC DNA]</scope>
    <source>
        <strain evidence="1 2">ATCC 27756</strain>
    </source>
</reference>
<gene>
    <name evidence="1" type="ORF">RUMTOR_01593</name>
</gene>
<proteinExistence type="predicted"/>
<protein>
    <submittedName>
        <fullName evidence="1">Uncharacterized protein</fullName>
    </submittedName>
</protein>
<dbReference type="AlphaFoldDB" id="A5KMX0"/>
<dbReference type="PaxDb" id="411460-RUMTOR_01593"/>
<dbReference type="EMBL" id="AAVP02000007">
    <property type="protein sequence ID" value="EDK24136.1"/>
    <property type="molecule type" value="Genomic_DNA"/>
</dbReference>
<name>A5KMX0_9FIRM</name>
<sequence length="266" mass="30986">MELNCKRDINFMYLLEGKPVPDYATFARFRSIHFAPCAKRILAEMSNLLYELGEISGESIFIDGTKIETCANKYTFVWKKAVTKNQEKLLIKIADLIAECEQLYGIQIVYGDTVKMKHVKRLRKKLYALKQEENIVFVHGIGKRKTRLQKNIETLEDYLDRLKGYTKKLHICGKRNSYSKTDPDATFMRMKEDAMGNGQLKPVFNLQHGVDSEYIVWLTVGPQPTDTQFWIVLKYGFFTKKTIVSIDTAQLYRENREKGSCRFTIY</sequence>
<organism evidence="1 2">
    <name type="scientific">[Ruminococcus] torques ATCC 27756</name>
    <dbReference type="NCBI Taxonomy" id="411460"/>
    <lineage>
        <taxon>Bacteria</taxon>
        <taxon>Bacillati</taxon>
        <taxon>Bacillota</taxon>
        <taxon>Clostridia</taxon>
        <taxon>Lachnospirales</taxon>
        <taxon>Lachnospiraceae</taxon>
        <taxon>Mediterraneibacter</taxon>
    </lineage>
</organism>
<dbReference type="Proteomes" id="UP000003577">
    <property type="component" value="Unassembled WGS sequence"/>
</dbReference>
<evidence type="ECO:0000313" key="1">
    <source>
        <dbReference type="EMBL" id="EDK24136.1"/>
    </source>
</evidence>
<comment type="caution">
    <text evidence="1">The sequence shown here is derived from an EMBL/GenBank/DDBJ whole genome shotgun (WGS) entry which is preliminary data.</text>
</comment>
<accession>A5KMX0</accession>
<reference evidence="1 2" key="2">
    <citation type="submission" date="2007-04" db="EMBL/GenBank/DDBJ databases">
        <title>Draft genome sequence of Ruminococcus torques (ATCC 27756).</title>
        <authorList>
            <person name="Sudarsanam P."/>
            <person name="Ley R."/>
            <person name="Guruge J."/>
            <person name="Turnbaugh P.J."/>
            <person name="Mahowald M."/>
            <person name="Liep D."/>
            <person name="Gordon J."/>
        </authorList>
    </citation>
    <scope>NUCLEOTIDE SEQUENCE [LARGE SCALE GENOMIC DNA]</scope>
    <source>
        <strain evidence="1 2">ATCC 27756</strain>
    </source>
</reference>
<dbReference type="PANTHER" id="PTHR33408">
    <property type="entry name" value="TRANSPOSASE"/>
    <property type="match status" value="1"/>
</dbReference>